<evidence type="ECO:0000313" key="14">
    <source>
        <dbReference type="Proteomes" id="UP000287766"/>
    </source>
</evidence>
<sequence>MKTNKITQAISALVLAGMTLPAVAADQDGWYIGAGGGASRATIAEQEIRADLEASGYEVTRFRFDDRDFGYKIFAGYQFNQYFAMEGGYFDLGKFNYDAETISLGVKTGELDFRGWNLDFMGILPITEQSSLFARIGAHNSKSTVDFVGTGAVNVLTPQYRKRSTDYKFGVGYQYQASEHMAIRFEAERYRMDDAVGNRGDIDFYSMNVIYRFGGSRHVAAAPISQPAPAPAPATVVAPVQPVNTQYCSDLEIKFEIANNDIERVNREHMLVLATFLNKYPETKAKIEGHTDSVGNDSDNLKLSQERAQSVVDYLVRENNINRNRLTAVGYGETRPIADNATNQGKQANRRINAVIGCATDIEGLEPLPARITLAMELEFATDDSTIQSKYHDQLGTVAKYLQTNPEVTATMEGHADNTSPEKAQSISRARAQAVADYLVKQFKVDRSRLYVEGFGTTRRDSYNATASGRQDNRRVNIIIGYPKK</sequence>
<dbReference type="PANTHER" id="PTHR30329:SF21">
    <property type="entry name" value="LIPOPROTEIN YIAD-RELATED"/>
    <property type="match status" value="1"/>
</dbReference>
<dbReference type="InterPro" id="IPR011250">
    <property type="entry name" value="OMP/PagP_B-barrel"/>
</dbReference>
<gene>
    <name evidence="13" type="ORF">CWE22_10960</name>
</gene>
<evidence type="ECO:0000256" key="8">
    <source>
        <dbReference type="ARBA" id="ARBA00023136"/>
    </source>
</evidence>
<evidence type="ECO:0000256" key="4">
    <source>
        <dbReference type="ARBA" id="ARBA00022452"/>
    </source>
</evidence>
<organism evidence="13 14">
    <name type="scientific">Pseudidiomarina aestuarii</name>
    <dbReference type="NCBI Taxonomy" id="624146"/>
    <lineage>
        <taxon>Bacteria</taxon>
        <taxon>Pseudomonadati</taxon>
        <taxon>Pseudomonadota</taxon>
        <taxon>Gammaproteobacteria</taxon>
        <taxon>Alteromonadales</taxon>
        <taxon>Idiomarinaceae</taxon>
        <taxon>Pseudidiomarina</taxon>
    </lineage>
</organism>
<comment type="caution">
    <text evidence="13">The sequence shown here is derived from an EMBL/GenBank/DDBJ whole genome shotgun (WGS) entry which is preliminary data.</text>
</comment>
<feature type="domain" description="OmpA-like" evidence="12">
    <location>
        <begin position="242"/>
        <end position="360"/>
    </location>
</feature>
<keyword evidence="3" id="KW-0813">Transport</keyword>
<evidence type="ECO:0000259" key="12">
    <source>
        <dbReference type="PROSITE" id="PS51123"/>
    </source>
</evidence>
<evidence type="ECO:0000256" key="5">
    <source>
        <dbReference type="ARBA" id="ARBA00022692"/>
    </source>
</evidence>
<keyword evidence="5" id="KW-0812">Transmembrane</keyword>
<accession>A0A7Z6ZSA7</accession>
<evidence type="ECO:0000256" key="6">
    <source>
        <dbReference type="ARBA" id="ARBA00023065"/>
    </source>
</evidence>
<dbReference type="GO" id="GO:0046930">
    <property type="term" value="C:pore complex"/>
    <property type="evidence" value="ECO:0007669"/>
    <property type="project" value="UniProtKB-KW"/>
</dbReference>
<reference evidence="14" key="1">
    <citation type="journal article" date="2018" name="Front. Microbiol.">
        <title>Genome-Based Analysis Reveals the Taxonomy and Diversity of the Family Idiomarinaceae.</title>
        <authorList>
            <person name="Liu Y."/>
            <person name="Lai Q."/>
            <person name="Shao Z."/>
        </authorList>
    </citation>
    <scope>NUCLEOTIDE SEQUENCE [LARGE SCALE GENOMIC DNA]</scope>
    <source>
        <strain evidence="14">KYW314</strain>
    </source>
</reference>
<dbReference type="SUPFAM" id="SSF103088">
    <property type="entry name" value="OmpA-like"/>
    <property type="match status" value="2"/>
</dbReference>
<keyword evidence="7" id="KW-0626">Porin</keyword>
<evidence type="ECO:0000313" key="13">
    <source>
        <dbReference type="EMBL" id="RUO39020.1"/>
    </source>
</evidence>
<dbReference type="Gene3D" id="3.30.1330.60">
    <property type="entry name" value="OmpA-like domain"/>
    <property type="match status" value="2"/>
</dbReference>
<dbReference type="GO" id="GO:0015288">
    <property type="term" value="F:porin activity"/>
    <property type="evidence" value="ECO:0007669"/>
    <property type="project" value="UniProtKB-KW"/>
</dbReference>
<dbReference type="Proteomes" id="UP000287766">
    <property type="component" value="Unassembled WGS sequence"/>
</dbReference>
<evidence type="ECO:0000256" key="9">
    <source>
        <dbReference type="ARBA" id="ARBA00023237"/>
    </source>
</evidence>
<evidence type="ECO:0000256" key="1">
    <source>
        <dbReference type="ARBA" id="ARBA00004571"/>
    </source>
</evidence>
<dbReference type="GO" id="GO:0009279">
    <property type="term" value="C:cell outer membrane"/>
    <property type="evidence" value="ECO:0007669"/>
    <property type="project" value="UniProtKB-SubCell"/>
</dbReference>
<evidence type="ECO:0000256" key="3">
    <source>
        <dbReference type="ARBA" id="ARBA00022448"/>
    </source>
</evidence>
<protein>
    <recommendedName>
        <fullName evidence="12">OmpA-like domain-containing protein</fullName>
    </recommendedName>
</protein>
<dbReference type="InterPro" id="IPR006664">
    <property type="entry name" value="OMP_bac"/>
</dbReference>
<keyword evidence="4" id="KW-1134">Transmembrane beta strand</keyword>
<evidence type="ECO:0000256" key="10">
    <source>
        <dbReference type="PROSITE-ProRule" id="PRU00473"/>
    </source>
</evidence>
<dbReference type="EMBL" id="PIPR01000004">
    <property type="protein sequence ID" value="RUO39020.1"/>
    <property type="molecule type" value="Genomic_DNA"/>
</dbReference>
<dbReference type="GO" id="GO:0006811">
    <property type="term" value="P:monoatomic ion transport"/>
    <property type="evidence" value="ECO:0007669"/>
    <property type="project" value="UniProtKB-KW"/>
</dbReference>
<dbReference type="PROSITE" id="PS51123">
    <property type="entry name" value="OMPA_2"/>
    <property type="match status" value="2"/>
</dbReference>
<dbReference type="Pfam" id="PF01389">
    <property type="entry name" value="OmpA_membrane"/>
    <property type="match status" value="1"/>
</dbReference>
<keyword evidence="8 10" id="KW-0472">Membrane</keyword>
<dbReference type="InterPro" id="IPR006665">
    <property type="entry name" value="OmpA-like"/>
</dbReference>
<feature type="domain" description="OmpA-like" evidence="12">
    <location>
        <begin position="367"/>
        <end position="484"/>
    </location>
</feature>
<dbReference type="InterPro" id="IPR050330">
    <property type="entry name" value="Bact_OuterMem_StrucFunc"/>
</dbReference>
<dbReference type="Pfam" id="PF00691">
    <property type="entry name" value="OmpA"/>
    <property type="match status" value="2"/>
</dbReference>
<name>A0A7Z6ZSA7_9GAMM</name>
<dbReference type="InterPro" id="IPR006690">
    <property type="entry name" value="OMPA-like_CS"/>
</dbReference>
<dbReference type="AlphaFoldDB" id="A0A7Z6ZSA7"/>
<dbReference type="RefSeq" id="WP_169931540.1">
    <property type="nucleotide sequence ID" value="NZ_PIPR01000004.1"/>
</dbReference>
<evidence type="ECO:0000256" key="11">
    <source>
        <dbReference type="SAM" id="SignalP"/>
    </source>
</evidence>
<evidence type="ECO:0000256" key="7">
    <source>
        <dbReference type="ARBA" id="ARBA00023114"/>
    </source>
</evidence>
<keyword evidence="11" id="KW-0732">Signal</keyword>
<keyword evidence="14" id="KW-1185">Reference proteome</keyword>
<dbReference type="PROSITE" id="PS01068">
    <property type="entry name" value="OMPA_1"/>
    <property type="match status" value="1"/>
</dbReference>
<dbReference type="PANTHER" id="PTHR30329">
    <property type="entry name" value="STATOR ELEMENT OF FLAGELLAR MOTOR COMPLEX"/>
    <property type="match status" value="1"/>
</dbReference>
<dbReference type="PRINTS" id="PR01021">
    <property type="entry name" value="OMPADOMAIN"/>
</dbReference>
<feature type="chain" id="PRO_5030747671" description="OmpA-like domain-containing protein" evidence="11">
    <location>
        <begin position="25"/>
        <end position="485"/>
    </location>
</feature>
<dbReference type="InterPro" id="IPR036737">
    <property type="entry name" value="OmpA-like_sf"/>
</dbReference>
<dbReference type="Gene3D" id="2.40.160.20">
    <property type="match status" value="1"/>
</dbReference>
<keyword evidence="9" id="KW-0998">Cell outer membrane</keyword>
<keyword evidence="6" id="KW-0406">Ion transport</keyword>
<dbReference type="CDD" id="cd07185">
    <property type="entry name" value="OmpA_C-like"/>
    <property type="match status" value="2"/>
</dbReference>
<feature type="signal peptide" evidence="11">
    <location>
        <begin position="1"/>
        <end position="24"/>
    </location>
</feature>
<dbReference type="InterPro" id="IPR000498">
    <property type="entry name" value="OmpA-like_TM_dom"/>
</dbReference>
<comment type="similarity">
    <text evidence="2">Belongs to the outer membrane OOP (TC 1.B.6) superfamily. OmpA family.</text>
</comment>
<proteinExistence type="inferred from homology"/>
<dbReference type="SUPFAM" id="SSF56925">
    <property type="entry name" value="OMPA-like"/>
    <property type="match status" value="1"/>
</dbReference>
<evidence type="ECO:0000256" key="2">
    <source>
        <dbReference type="ARBA" id="ARBA00005710"/>
    </source>
</evidence>
<comment type="subcellular location">
    <subcellularLocation>
        <location evidence="1">Cell outer membrane</location>
        <topology evidence="1">Multi-pass membrane protein</topology>
    </subcellularLocation>
</comment>